<organism evidence="7 8">
    <name type="scientific">Polypedilum vanderplanki</name>
    <name type="common">Sleeping chironomid midge</name>
    <dbReference type="NCBI Taxonomy" id="319348"/>
    <lineage>
        <taxon>Eukaryota</taxon>
        <taxon>Metazoa</taxon>
        <taxon>Ecdysozoa</taxon>
        <taxon>Arthropoda</taxon>
        <taxon>Hexapoda</taxon>
        <taxon>Insecta</taxon>
        <taxon>Pterygota</taxon>
        <taxon>Neoptera</taxon>
        <taxon>Endopterygota</taxon>
        <taxon>Diptera</taxon>
        <taxon>Nematocera</taxon>
        <taxon>Chironomoidea</taxon>
        <taxon>Chironomidae</taxon>
        <taxon>Chironominae</taxon>
        <taxon>Polypedilum</taxon>
        <taxon>Polypedilum</taxon>
    </lineage>
</organism>
<dbReference type="Pfam" id="PF08766">
    <property type="entry name" value="DEK_C"/>
    <property type="match status" value="1"/>
</dbReference>
<evidence type="ECO:0000313" key="8">
    <source>
        <dbReference type="Proteomes" id="UP001107558"/>
    </source>
</evidence>
<proteinExistence type="predicted"/>
<feature type="domain" description="DEK-C" evidence="6">
    <location>
        <begin position="418"/>
        <end position="474"/>
    </location>
</feature>
<dbReference type="Proteomes" id="UP001107558">
    <property type="component" value="Chromosome 4"/>
</dbReference>
<evidence type="ECO:0000256" key="5">
    <source>
        <dbReference type="SAM" id="MobiDB-lite"/>
    </source>
</evidence>
<feature type="compositionally biased region" description="Acidic residues" evidence="5">
    <location>
        <begin position="325"/>
        <end position="344"/>
    </location>
</feature>
<accession>A0A9J6BHY2</accession>
<feature type="compositionally biased region" description="Polar residues" evidence="5">
    <location>
        <begin position="232"/>
        <end position="245"/>
    </location>
</feature>
<evidence type="ECO:0000256" key="3">
    <source>
        <dbReference type="ARBA" id="ARBA00023125"/>
    </source>
</evidence>
<keyword evidence="3" id="KW-0238">DNA-binding</keyword>
<keyword evidence="2" id="KW-0156">Chromatin regulator</keyword>
<dbReference type="GO" id="GO:0006325">
    <property type="term" value="P:chromatin organization"/>
    <property type="evidence" value="ECO:0007669"/>
    <property type="project" value="UniProtKB-KW"/>
</dbReference>
<dbReference type="GO" id="GO:0003677">
    <property type="term" value="F:DNA binding"/>
    <property type="evidence" value="ECO:0007669"/>
    <property type="project" value="UniProtKB-KW"/>
</dbReference>
<keyword evidence="4" id="KW-0539">Nucleus</keyword>
<feature type="compositionally biased region" description="Basic residues" evidence="5">
    <location>
        <begin position="299"/>
        <end position="321"/>
    </location>
</feature>
<feature type="compositionally biased region" description="Basic residues" evidence="5">
    <location>
        <begin position="262"/>
        <end position="273"/>
    </location>
</feature>
<dbReference type="InterPro" id="IPR044198">
    <property type="entry name" value="DEK"/>
</dbReference>
<dbReference type="GO" id="GO:0005634">
    <property type="term" value="C:nucleus"/>
    <property type="evidence" value="ECO:0007669"/>
    <property type="project" value="UniProtKB-SubCell"/>
</dbReference>
<comment type="caution">
    <text evidence="7">The sequence shown here is derived from an EMBL/GenBank/DDBJ whole genome shotgun (WGS) entry which is preliminary data.</text>
</comment>
<reference evidence="7" key="1">
    <citation type="submission" date="2021-03" db="EMBL/GenBank/DDBJ databases">
        <title>Chromosome level genome of the anhydrobiotic midge Polypedilum vanderplanki.</title>
        <authorList>
            <person name="Yoshida Y."/>
            <person name="Kikawada T."/>
            <person name="Gusev O."/>
        </authorList>
    </citation>
    <scope>NUCLEOTIDE SEQUENCE</scope>
    <source>
        <strain evidence="7">NIAS01</strain>
        <tissue evidence="7">Whole body or cell culture</tissue>
    </source>
</reference>
<dbReference type="PANTHER" id="PTHR13468:SF1">
    <property type="entry name" value="PROTEIN DEK"/>
    <property type="match status" value="1"/>
</dbReference>
<feature type="compositionally biased region" description="Basic residues" evidence="5">
    <location>
        <begin position="365"/>
        <end position="380"/>
    </location>
</feature>
<dbReference type="PANTHER" id="PTHR13468">
    <property type="entry name" value="DEK PROTEIN"/>
    <property type="match status" value="1"/>
</dbReference>
<feature type="compositionally biased region" description="Acidic residues" evidence="5">
    <location>
        <begin position="277"/>
        <end position="295"/>
    </location>
</feature>
<comment type="subcellular location">
    <subcellularLocation>
        <location evidence="1">Nucleus</location>
    </subcellularLocation>
</comment>
<feature type="compositionally biased region" description="Acidic residues" evidence="5">
    <location>
        <begin position="384"/>
        <end position="399"/>
    </location>
</feature>
<gene>
    <name evidence="7" type="ORF">PVAND_017202</name>
</gene>
<dbReference type="InterPro" id="IPR014876">
    <property type="entry name" value="DEK_C"/>
</dbReference>
<name>A0A9J6BHY2_POLVA</name>
<dbReference type="GO" id="GO:0042393">
    <property type="term" value="F:histone binding"/>
    <property type="evidence" value="ECO:0007669"/>
    <property type="project" value="TreeGrafter"/>
</dbReference>
<dbReference type="OrthoDB" id="10248551at2759"/>
<evidence type="ECO:0000313" key="7">
    <source>
        <dbReference type="EMBL" id="KAG5669314.1"/>
    </source>
</evidence>
<sequence length="475" mass="53005">MASEKEQMPQEKKEEEPVKDNTNGEKNGDIKEDNNKDAESSAGAIQKLSLGEIAAIDGEIAKAKIELLQPLHNVIYGKNGSGPQIKRNIRKFAGFEEEDRQKKLDVLLTFELPALQQTATILDLKDIKPDETKETLAKVIVDFLISPTGKTIAEVQKEEPEEEQEEGEEEEEEDEEDVKPKGSPRKGGKNQSGGRPKRATATRVWTNDYGSSEEEEEEEARPRGRKKRGDSDSGSDYNPSAGSDSENVRRKAGRTPASASRKSNRSSGGRKRKYDSESEEEESEEESENFTDEEEVVSKKKKKTPGRPAARRGAQRGRKRKQETESEEEESEEEESEEDAEGSDDSEKQKKSRKPAPKATPQKNSKGRPKRAAQQAKKKKKDESEDEESAQESEEEDDEPLKKPLKKSATATGDGSKAPSDDDIKTLLKDILAEANLEEITMKTVCKKVYAHYPNHDLSSRKDFIKQTVKSLIAA</sequence>
<protein>
    <recommendedName>
        <fullName evidence="6">DEK-C domain-containing protein</fullName>
    </recommendedName>
</protein>
<evidence type="ECO:0000256" key="4">
    <source>
        <dbReference type="ARBA" id="ARBA00023242"/>
    </source>
</evidence>
<feature type="compositionally biased region" description="Basic and acidic residues" evidence="5">
    <location>
        <begin position="1"/>
        <end position="39"/>
    </location>
</feature>
<dbReference type="SUPFAM" id="SSF109715">
    <property type="entry name" value="DEK C-terminal domain"/>
    <property type="match status" value="1"/>
</dbReference>
<dbReference type="Gene3D" id="1.10.10.60">
    <property type="entry name" value="Homeodomain-like"/>
    <property type="match status" value="1"/>
</dbReference>
<evidence type="ECO:0000256" key="2">
    <source>
        <dbReference type="ARBA" id="ARBA00022853"/>
    </source>
</evidence>
<dbReference type="PROSITE" id="PS51998">
    <property type="entry name" value="DEK_C"/>
    <property type="match status" value="1"/>
</dbReference>
<evidence type="ECO:0000256" key="1">
    <source>
        <dbReference type="ARBA" id="ARBA00004123"/>
    </source>
</evidence>
<dbReference type="GO" id="GO:2000779">
    <property type="term" value="P:regulation of double-strand break repair"/>
    <property type="evidence" value="ECO:0007669"/>
    <property type="project" value="TreeGrafter"/>
</dbReference>
<keyword evidence="8" id="KW-1185">Reference proteome</keyword>
<feature type="region of interest" description="Disordered" evidence="5">
    <location>
        <begin position="150"/>
        <end position="424"/>
    </location>
</feature>
<feature type="region of interest" description="Disordered" evidence="5">
    <location>
        <begin position="1"/>
        <end position="42"/>
    </location>
</feature>
<dbReference type="AlphaFoldDB" id="A0A9J6BHY2"/>
<evidence type="ECO:0000259" key="6">
    <source>
        <dbReference type="PROSITE" id="PS51998"/>
    </source>
</evidence>
<feature type="compositionally biased region" description="Acidic residues" evidence="5">
    <location>
        <begin position="159"/>
        <end position="177"/>
    </location>
</feature>
<dbReference type="EMBL" id="JADBJN010000004">
    <property type="protein sequence ID" value="KAG5669314.1"/>
    <property type="molecule type" value="Genomic_DNA"/>
</dbReference>